<evidence type="ECO:0000256" key="1">
    <source>
        <dbReference type="SAM" id="MobiDB-lite"/>
    </source>
</evidence>
<protein>
    <submittedName>
        <fullName evidence="2">(salmon louse) hypothetical protein</fullName>
    </submittedName>
</protein>
<keyword evidence="3" id="KW-1185">Reference proteome</keyword>
<accession>A0A7R8CGY3</accession>
<gene>
    <name evidence="2" type="ORF">LSAA_3728</name>
</gene>
<feature type="region of interest" description="Disordered" evidence="1">
    <location>
        <begin position="67"/>
        <end position="98"/>
    </location>
</feature>
<reference evidence="2" key="1">
    <citation type="submission" date="2021-02" db="EMBL/GenBank/DDBJ databases">
        <authorList>
            <person name="Bekaert M."/>
        </authorList>
    </citation>
    <scope>NUCLEOTIDE SEQUENCE</scope>
    <source>
        <strain evidence="2">IoA-00</strain>
    </source>
</reference>
<evidence type="ECO:0000313" key="3">
    <source>
        <dbReference type="Proteomes" id="UP000675881"/>
    </source>
</evidence>
<dbReference type="EMBL" id="HG994591">
    <property type="protein sequence ID" value="CAF2815793.1"/>
    <property type="molecule type" value="Genomic_DNA"/>
</dbReference>
<organism evidence="2 3">
    <name type="scientific">Lepeophtheirus salmonis</name>
    <name type="common">Salmon louse</name>
    <name type="synonym">Caligus salmonis</name>
    <dbReference type="NCBI Taxonomy" id="72036"/>
    <lineage>
        <taxon>Eukaryota</taxon>
        <taxon>Metazoa</taxon>
        <taxon>Ecdysozoa</taxon>
        <taxon>Arthropoda</taxon>
        <taxon>Crustacea</taxon>
        <taxon>Multicrustacea</taxon>
        <taxon>Hexanauplia</taxon>
        <taxon>Copepoda</taxon>
        <taxon>Siphonostomatoida</taxon>
        <taxon>Caligidae</taxon>
        <taxon>Lepeophtheirus</taxon>
    </lineage>
</organism>
<sequence length="121" mass="14142">MLPSYTFIPGTPCETIYADFFDRKRKHHLVVRNYLSGWSENTYPKAKLSAKMITKLTNINLRSKSLKDGNSRKLINNSTSASRSTTSASRKRSSKTRKEKNIYDLSLNQYYWRDIQVWNGR</sequence>
<name>A0A7R8CGY3_LEPSM</name>
<proteinExistence type="predicted"/>
<feature type="compositionally biased region" description="Low complexity" evidence="1">
    <location>
        <begin position="78"/>
        <end position="88"/>
    </location>
</feature>
<dbReference type="AlphaFoldDB" id="A0A7R8CGY3"/>
<dbReference type="Proteomes" id="UP000675881">
    <property type="component" value="Chromosome 12"/>
</dbReference>
<feature type="compositionally biased region" description="Basic residues" evidence="1">
    <location>
        <begin position="89"/>
        <end position="98"/>
    </location>
</feature>
<evidence type="ECO:0000313" key="2">
    <source>
        <dbReference type="EMBL" id="CAF2815793.1"/>
    </source>
</evidence>